<evidence type="ECO:0000313" key="2">
    <source>
        <dbReference type="EMBL" id="VFS51191.1"/>
    </source>
</evidence>
<reference evidence="1" key="1">
    <citation type="submission" date="2017-09" db="EMBL/GenBank/DDBJ databases">
        <title>FDA dAtabase for Regulatory Grade micrObial Sequences (FDA-ARGOS): Supporting development and validation of Infectious Disease Dx tests.</title>
        <authorList>
            <person name="Minogue T."/>
            <person name="Wolcott M."/>
            <person name="Wasieloski L."/>
            <person name="Aguilar W."/>
            <person name="Moore D."/>
            <person name="Tallon L.J."/>
            <person name="Sadzewicz L."/>
            <person name="Ott S."/>
            <person name="Zhao X."/>
            <person name="Nagaraj S."/>
            <person name="Vavikolanu K."/>
            <person name="Aluvathingal J."/>
            <person name="Nadendla S."/>
            <person name="Sichtig H."/>
        </authorList>
    </citation>
    <scope>NUCLEOTIDE SEQUENCE</scope>
    <source>
        <strain evidence="1">FDAARGOS_387</strain>
    </source>
</reference>
<reference evidence="3" key="2">
    <citation type="submission" date="2017-09" db="EMBL/GenBank/DDBJ databases">
        <title>FDA dAtabase for Regulatory Grade micrObial Sequences (FDA-ARGOS): Supporting development and validation of Infectious Disease Dx tests.</title>
        <authorList>
            <person name="Minogue T."/>
            <person name="Wolcott M."/>
            <person name="Wasieloski L."/>
            <person name="Aguilar W."/>
            <person name="Moore D."/>
            <person name="Tallon L."/>
            <person name="Sadzewicz L."/>
            <person name="Ott S."/>
            <person name="Zhao X."/>
            <person name="Nagaraj S."/>
            <person name="Vavikolanu K."/>
            <person name="Aluvathingal J."/>
            <person name="Nadendla S."/>
            <person name="Sichtig H."/>
        </authorList>
    </citation>
    <scope>NUCLEOTIDE SEQUENCE [LARGE SCALE GENOMIC DNA]</scope>
    <source>
        <strain evidence="3">FDAARGOS_387</strain>
    </source>
</reference>
<proteinExistence type="predicted"/>
<dbReference type="Proteomes" id="UP000373449">
    <property type="component" value="Unassembled WGS sequence"/>
</dbReference>
<accession>A0A2C6DII7</accession>
<dbReference type="AlphaFoldDB" id="A0A2C6DII7"/>
<evidence type="ECO:0000313" key="4">
    <source>
        <dbReference type="Proteomes" id="UP000373449"/>
    </source>
</evidence>
<dbReference type="RefSeq" id="WP_029095835.1">
    <property type="nucleotide sequence ID" value="NZ_CAADJA010000002.1"/>
</dbReference>
<protein>
    <submittedName>
        <fullName evidence="1">Uncharacterized protein</fullName>
    </submittedName>
</protein>
<dbReference type="STRING" id="1111728.GCA_000427805_03965"/>
<name>A0A2C6DII7_9GAMM</name>
<evidence type="ECO:0000313" key="1">
    <source>
        <dbReference type="EMBL" id="PHI31026.1"/>
    </source>
</evidence>
<sequence>MSSLDPRATQHALDEAHDCASANHAMLLTVLDILIGESDDPDALKKVVLDKFKKNQIKPGSNKFKSSFTDRPK</sequence>
<reference evidence="2 4" key="3">
    <citation type="submission" date="2019-03" db="EMBL/GenBank/DDBJ databases">
        <authorList>
            <consortium name="Pathogen Informatics"/>
        </authorList>
    </citation>
    <scope>NUCLEOTIDE SEQUENCE [LARGE SCALE GENOMIC DNA]</scope>
    <source>
        <strain evidence="2 4">NCTC12282</strain>
    </source>
</reference>
<keyword evidence="3" id="KW-1185">Reference proteome</keyword>
<gene>
    <name evidence="1" type="ORF">CRN84_17645</name>
    <name evidence="2" type="ORF">NCTC12282_04892</name>
</gene>
<dbReference type="EMBL" id="PDDX01000001">
    <property type="protein sequence ID" value="PHI31026.1"/>
    <property type="molecule type" value="Genomic_DNA"/>
</dbReference>
<dbReference type="EMBL" id="CAADJA010000002">
    <property type="protein sequence ID" value="VFS51191.1"/>
    <property type="molecule type" value="Genomic_DNA"/>
</dbReference>
<organism evidence="1 3">
    <name type="scientific">Budvicia aquatica</name>
    <dbReference type="NCBI Taxonomy" id="82979"/>
    <lineage>
        <taxon>Bacteria</taxon>
        <taxon>Pseudomonadati</taxon>
        <taxon>Pseudomonadota</taxon>
        <taxon>Gammaproteobacteria</taxon>
        <taxon>Enterobacterales</taxon>
        <taxon>Budviciaceae</taxon>
        <taxon>Budvicia</taxon>
    </lineage>
</organism>
<evidence type="ECO:0000313" key="3">
    <source>
        <dbReference type="Proteomes" id="UP000224974"/>
    </source>
</evidence>
<dbReference type="Proteomes" id="UP000224974">
    <property type="component" value="Unassembled WGS sequence"/>
</dbReference>